<dbReference type="OrthoDB" id="78401at2157"/>
<dbReference type="InterPro" id="IPR014966">
    <property type="entry name" value="FRG-dom"/>
</dbReference>
<name>A0A166APT8_9EURY</name>
<dbReference type="Pfam" id="PF08867">
    <property type="entry name" value="FRG"/>
    <property type="match status" value="1"/>
</dbReference>
<dbReference type="RefSeq" id="WP_067091222.1">
    <property type="nucleotide sequence ID" value="NZ_LWMV01000169.1"/>
</dbReference>
<dbReference type="PATRIC" id="fig|49547.3.peg.1144"/>
<comment type="caution">
    <text evidence="2">The sequence shown here is derived from an EMBL/GenBank/DDBJ whole genome shotgun (WGS) entry which is preliminary data.</text>
</comment>
<accession>A0A166APT8</accession>
<reference evidence="2 3" key="1">
    <citation type="submission" date="2016-04" db="EMBL/GenBank/DDBJ databases">
        <title>Genome sequence of Methanobrevibacter curvatus DSM 11111.</title>
        <authorList>
            <person name="Poehlein A."/>
            <person name="Seedorf H."/>
            <person name="Daniel R."/>
        </authorList>
    </citation>
    <scope>NUCLEOTIDE SEQUENCE [LARGE SCALE GENOMIC DNA]</scope>
    <source>
        <strain evidence="2 3">DSM 11111</strain>
    </source>
</reference>
<sequence>MPYEDYVKTYNIDSCNKLFNIIQGKGDYQDIRENFIFRGVKNISYTLIPSVLRKLKDSKNYLITEFIEDSYRSNITLHNEKNKSRRIGQIDKYNNITRRDKNNLDHVTSLDEADIKKEMKILLKFLDYADKSGLHVPFNERIRENIHRQTDYKSKPEYFDCWPDISYLEIISLAQHYGLPTRALDWTYDYKVALYFAVIGVLDEEKGTEKDCLLWALNYKKFENNYQGRSALWGNFPLNFYRPEYNKNPNLAAQKGLFTILIDYYEKFDKRPLNLKQPLDKVLAKILDYNKKPERSNENESVYKVWNLNEFTMDDNEKIFYKFIIPGKIKSKILRELYIEGYSEEYLFPGYSGVALSIENRVKLDKKLNK</sequence>
<protein>
    <submittedName>
        <fullName evidence="2">FRG domain protein</fullName>
    </submittedName>
</protein>
<dbReference type="SMART" id="SM00901">
    <property type="entry name" value="FRG"/>
    <property type="match status" value="1"/>
</dbReference>
<dbReference type="AlphaFoldDB" id="A0A166APT8"/>
<dbReference type="EMBL" id="LWMV01000169">
    <property type="protein sequence ID" value="KZX12314.1"/>
    <property type="molecule type" value="Genomic_DNA"/>
</dbReference>
<gene>
    <name evidence="2" type="ORF">MBCUR_10710</name>
</gene>
<organism evidence="2 3">
    <name type="scientific">Methanobrevibacter curvatus</name>
    <dbReference type="NCBI Taxonomy" id="49547"/>
    <lineage>
        <taxon>Archaea</taxon>
        <taxon>Methanobacteriati</taxon>
        <taxon>Methanobacteriota</taxon>
        <taxon>Methanomada group</taxon>
        <taxon>Methanobacteria</taxon>
        <taxon>Methanobacteriales</taxon>
        <taxon>Methanobacteriaceae</taxon>
        <taxon>Methanobrevibacter</taxon>
    </lineage>
</organism>
<evidence type="ECO:0000259" key="1">
    <source>
        <dbReference type="SMART" id="SM00901"/>
    </source>
</evidence>
<feature type="domain" description="FRG" evidence="1">
    <location>
        <begin position="31"/>
        <end position="215"/>
    </location>
</feature>
<evidence type="ECO:0000313" key="2">
    <source>
        <dbReference type="EMBL" id="KZX12314.1"/>
    </source>
</evidence>
<proteinExistence type="predicted"/>
<evidence type="ECO:0000313" key="3">
    <source>
        <dbReference type="Proteomes" id="UP000077245"/>
    </source>
</evidence>
<keyword evidence="3" id="KW-1185">Reference proteome</keyword>
<dbReference type="Proteomes" id="UP000077245">
    <property type="component" value="Unassembled WGS sequence"/>
</dbReference>